<dbReference type="AlphaFoldDB" id="A0A8J3VWZ4"/>
<comment type="caution">
    <text evidence="4">The sequence shown here is derived from an EMBL/GenBank/DDBJ whole genome shotgun (WGS) entry which is preliminary data.</text>
</comment>
<dbReference type="InterPro" id="IPR027417">
    <property type="entry name" value="P-loop_NTPase"/>
</dbReference>
<dbReference type="GO" id="GO:0005524">
    <property type="term" value="F:ATP binding"/>
    <property type="evidence" value="ECO:0007669"/>
    <property type="project" value="UniProtKB-KW"/>
</dbReference>
<reference evidence="4" key="1">
    <citation type="submission" date="2021-01" db="EMBL/GenBank/DDBJ databases">
        <title>Whole genome shotgun sequence of Rugosimonospora africana NBRC 104875.</title>
        <authorList>
            <person name="Komaki H."/>
            <person name="Tamura T."/>
        </authorList>
    </citation>
    <scope>NUCLEOTIDE SEQUENCE</scope>
    <source>
        <strain evidence="4">NBRC 104875</strain>
    </source>
</reference>
<evidence type="ECO:0000256" key="2">
    <source>
        <dbReference type="ARBA" id="ARBA00022840"/>
    </source>
</evidence>
<dbReference type="CDD" id="cd03216">
    <property type="entry name" value="ABC_Carb_Monos_I"/>
    <property type="match status" value="1"/>
</dbReference>
<name>A0A8J3VWZ4_9ACTN</name>
<dbReference type="SUPFAM" id="SSF52540">
    <property type="entry name" value="P-loop containing nucleoside triphosphate hydrolases"/>
    <property type="match status" value="1"/>
</dbReference>
<dbReference type="PANTHER" id="PTHR43790:SF8">
    <property type="entry name" value="SUGAR ABC TRANSPORTER ATP-BINDING PROTEIN"/>
    <property type="match status" value="1"/>
</dbReference>
<evidence type="ECO:0000256" key="1">
    <source>
        <dbReference type="ARBA" id="ARBA00022741"/>
    </source>
</evidence>
<dbReference type="Gene3D" id="3.40.50.300">
    <property type="entry name" value="P-loop containing nucleotide triphosphate hydrolases"/>
    <property type="match status" value="1"/>
</dbReference>
<feature type="domain" description="ABC transporter" evidence="3">
    <location>
        <begin position="10"/>
        <end position="246"/>
    </location>
</feature>
<dbReference type="SMART" id="SM00382">
    <property type="entry name" value="AAA"/>
    <property type="match status" value="1"/>
</dbReference>
<dbReference type="Pfam" id="PF00005">
    <property type="entry name" value="ABC_tran"/>
    <property type="match status" value="1"/>
</dbReference>
<keyword evidence="2 4" id="KW-0067">ATP-binding</keyword>
<dbReference type="GO" id="GO:0016887">
    <property type="term" value="F:ATP hydrolysis activity"/>
    <property type="evidence" value="ECO:0007669"/>
    <property type="project" value="InterPro"/>
</dbReference>
<dbReference type="PROSITE" id="PS50893">
    <property type="entry name" value="ABC_TRANSPORTER_2"/>
    <property type="match status" value="1"/>
</dbReference>
<accession>A0A8J3VWZ4</accession>
<gene>
    <name evidence="4" type="ORF">Raf01_95560</name>
</gene>
<dbReference type="PANTHER" id="PTHR43790">
    <property type="entry name" value="CARBOHYDRATE TRANSPORT ATP-BINDING PROTEIN MG119-RELATED"/>
    <property type="match status" value="1"/>
</dbReference>
<evidence type="ECO:0000313" key="4">
    <source>
        <dbReference type="EMBL" id="GIH21384.1"/>
    </source>
</evidence>
<keyword evidence="1" id="KW-0547">Nucleotide-binding</keyword>
<dbReference type="InterPro" id="IPR003593">
    <property type="entry name" value="AAA+_ATPase"/>
</dbReference>
<protein>
    <submittedName>
        <fullName evidence="4">ABC transporter ATP-binding protein</fullName>
    </submittedName>
</protein>
<sequence length="258" mass="26808">MSGNTATPALELRSASKSFGRVAALLGASLSAHRGQVLGIVGDNGAGKSTMLKILSGIYSLDSGSLLIDGRGVVFNSPKDARDAGIATVQQDLALVEVLDVATNMALGSLPRKGLFVDRAAMNQQARQVLDDIKATVGSVTMPVGLLSGGQRQIIAIARAVRLNADIVLLDEPTAALGVRETAHVGEIIDELKRQNKAVVCISHDMEFVFEHSDVIAVMRLGRVVATRPASGTPREEVIGLITGAIAGEVPAEIEGAA</sequence>
<evidence type="ECO:0000313" key="5">
    <source>
        <dbReference type="Proteomes" id="UP000642748"/>
    </source>
</evidence>
<dbReference type="Proteomes" id="UP000642748">
    <property type="component" value="Unassembled WGS sequence"/>
</dbReference>
<dbReference type="InterPro" id="IPR003439">
    <property type="entry name" value="ABC_transporter-like_ATP-bd"/>
</dbReference>
<evidence type="ECO:0000259" key="3">
    <source>
        <dbReference type="PROSITE" id="PS50893"/>
    </source>
</evidence>
<organism evidence="4 5">
    <name type="scientific">Rugosimonospora africana</name>
    <dbReference type="NCBI Taxonomy" id="556532"/>
    <lineage>
        <taxon>Bacteria</taxon>
        <taxon>Bacillati</taxon>
        <taxon>Actinomycetota</taxon>
        <taxon>Actinomycetes</taxon>
        <taxon>Micromonosporales</taxon>
        <taxon>Micromonosporaceae</taxon>
        <taxon>Rugosimonospora</taxon>
    </lineage>
</organism>
<dbReference type="EMBL" id="BONZ01000127">
    <property type="protein sequence ID" value="GIH21384.1"/>
    <property type="molecule type" value="Genomic_DNA"/>
</dbReference>
<keyword evidence="5" id="KW-1185">Reference proteome</keyword>
<dbReference type="RefSeq" id="WP_203924762.1">
    <property type="nucleotide sequence ID" value="NZ_BONZ01000127.1"/>
</dbReference>
<dbReference type="InterPro" id="IPR050107">
    <property type="entry name" value="ABC_carbohydrate_import_ATPase"/>
</dbReference>
<proteinExistence type="predicted"/>